<sequence>MTNIHDRVADLGAPEVAEVLRELLLLADLRDGQLPDVIDLDARQPGDIAFLRGVAQQAGIAADPAEPASPRRLLQVLVAEVPQTAPQVADAIASLDERETSLDFGTSIAVASLAISVSAAILRPLVTVEKERDGDRESSKVRVDIRGIRDLEKVLRMILPFLGR</sequence>
<dbReference type="EMBL" id="JACHMN010000001">
    <property type="protein sequence ID" value="MBB5867317.1"/>
    <property type="molecule type" value="Genomic_DNA"/>
</dbReference>
<dbReference type="AlphaFoldDB" id="A0A841BDZ0"/>
<evidence type="ECO:0000313" key="1">
    <source>
        <dbReference type="EMBL" id="MBB5867317.1"/>
    </source>
</evidence>
<dbReference type="RefSeq" id="WP_184831898.1">
    <property type="nucleotide sequence ID" value="NZ_JACHMN010000001.1"/>
</dbReference>
<reference evidence="1 2" key="1">
    <citation type="submission" date="2020-08" db="EMBL/GenBank/DDBJ databases">
        <title>Sequencing the genomes of 1000 actinobacteria strains.</title>
        <authorList>
            <person name="Klenk H.-P."/>
        </authorList>
    </citation>
    <scope>NUCLEOTIDE SEQUENCE [LARGE SCALE GENOMIC DNA]</scope>
    <source>
        <strain evidence="1 2">DSM 45362</strain>
    </source>
</reference>
<dbReference type="Proteomes" id="UP000587527">
    <property type="component" value="Unassembled WGS sequence"/>
</dbReference>
<organism evidence="1 2">
    <name type="scientific">Allocatelliglobosispora scoriae</name>
    <dbReference type="NCBI Taxonomy" id="643052"/>
    <lineage>
        <taxon>Bacteria</taxon>
        <taxon>Bacillati</taxon>
        <taxon>Actinomycetota</taxon>
        <taxon>Actinomycetes</taxon>
        <taxon>Micromonosporales</taxon>
        <taxon>Micromonosporaceae</taxon>
        <taxon>Allocatelliglobosispora</taxon>
    </lineage>
</organism>
<name>A0A841BDZ0_9ACTN</name>
<proteinExistence type="predicted"/>
<evidence type="ECO:0000313" key="2">
    <source>
        <dbReference type="Proteomes" id="UP000587527"/>
    </source>
</evidence>
<keyword evidence="2" id="KW-1185">Reference proteome</keyword>
<gene>
    <name evidence="1" type="ORF">F4553_000696</name>
</gene>
<comment type="caution">
    <text evidence="1">The sequence shown here is derived from an EMBL/GenBank/DDBJ whole genome shotgun (WGS) entry which is preliminary data.</text>
</comment>
<accession>A0A841BDZ0</accession>
<protein>
    <submittedName>
        <fullName evidence="1">Uncharacterized protein</fullName>
    </submittedName>
</protein>